<accession>A0A1X0NJE9</accession>
<organism evidence="2 3">
    <name type="scientific">Trypanosoma theileri</name>
    <dbReference type="NCBI Taxonomy" id="67003"/>
    <lineage>
        <taxon>Eukaryota</taxon>
        <taxon>Discoba</taxon>
        <taxon>Euglenozoa</taxon>
        <taxon>Kinetoplastea</taxon>
        <taxon>Metakinetoplastina</taxon>
        <taxon>Trypanosomatida</taxon>
        <taxon>Trypanosomatidae</taxon>
        <taxon>Trypanosoma</taxon>
    </lineage>
</organism>
<evidence type="ECO:0000313" key="3">
    <source>
        <dbReference type="Proteomes" id="UP000192257"/>
    </source>
</evidence>
<feature type="compositionally biased region" description="Low complexity" evidence="1">
    <location>
        <begin position="184"/>
        <end position="198"/>
    </location>
</feature>
<feature type="region of interest" description="Disordered" evidence="1">
    <location>
        <begin position="518"/>
        <end position="573"/>
    </location>
</feature>
<keyword evidence="3" id="KW-1185">Reference proteome</keyword>
<dbReference type="Gene3D" id="3.30.710.10">
    <property type="entry name" value="Potassium Channel Kv1.1, Chain A"/>
    <property type="match status" value="1"/>
</dbReference>
<dbReference type="VEuPathDB" id="TriTrypDB:TM35_000461280"/>
<comment type="caution">
    <text evidence="2">The sequence shown here is derived from an EMBL/GenBank/DDBJ whole genome shotgun (WGS) entry which is preliminary data.</text>
</comment>
<dbReference type="OrthoDB" id="251018at2759"/>
<evidence type="ECO:0000313" key="2">
    <source>
        <dbReference type="EMBL" id="ORC84309.1"/>
    </source>
</evidence>
<feature type="compositionally biased region" description="Polar residues" evidence="1">
    <location>
        <begin position="607"/>
        <end position="627"/>
    </location>
</feature>
<feature type="region of interest" description="Disordered" evidence="1">
    <location>
        <begin position="43"/>
        <end position="140"/>
    </location>
</feature>
<feature type="compositionally biased region" description="Polar residues" evidence="1">
    <location>
        <begin position="518"/>
        <end position="537"/>
    </location>
</feature>
<feature type="compositionally biased region" description="Low complexity" evidence="1">
    <location>
        <begin position="114"/>
        <end position="140"/>
    </location>
</feature>
<feature type="region of interest" description="Disordered" evidence="1">
    <location>
        <begin position="168"/>
        <end position="295"/>
    </location>
</feature>
<feature type="compositionally biased region" description="Basic residues" evidence="1">
    <location>
        <begin position="91"/>
        <end position="106"/>
    </location>
</feature>
<dbReference type="EMBL" id="NBCO01000046">
    <property type="protein sequence ID" value="ORC84309.1"/>
    <property type="molecule type" value="Genomic_DNA"/>
</dbReference>
<protein>
    <submittedName>
        <fullName evidence="2">Uncharacterized protein</fullName>
    </submittedName>
</protein>
<dbReference type="AlphaFoldDB" id="A0A1X0NJE9"/>
<dbReference type="Proteomes" id="UP000192257">
    <property type="component" value="Unassembled WGS sequence"/>
</dbReference>
<sequence length="875" mass="94603">MSVVIYLQTDDGTMIPVPKEAATLSAVVRHAVDVWVERYGTPQQTADDDDFYEDDQDDENSSCRRSRCHLGRSPGRTTGYNDEDEDEDNKKKKKNHTRKKKKKKRHINSDRSSRSSSTSNSSNSTTSSSSSTATTISSSGSTRIVIRGDNDITLAAVAAAYHSDDTDRTASLIDDDEDDDGDSSRTPSSCTTPESTPPQMRGYGKTQKQRGRSRPGSANASTSTTSTGTNNNIVNSNGNSYNHSVSVDQGENGRSTPERLIAPGNDDGDVLGNAEDSATPSTLDEEEEEEEEKDFVAREKLSFTQKQLMNSTETPPQPDLCAPTAQAYPEKQSSPKTTANTTTTTTTITSSSVAATATTITITTKGTVKEKEEKENTSHHKVGVDAESNRNGEATSVVRCRESTTIYLDSPEPGDDDDDDDGLTWPVRIPVDPDTAAIAAAALITPTSLTNEEHVSPSSYHQRTPCMIGDDDEGLLLGGNTISSCSDETTPHVKLIDKMSPSSVGAAVEITANASRPLSNRCSEISPNAGRQRTNARGGNLEHDGPGSGVRGGSSMSSGSVGLGPRHPSEEVISSPQQYAHINGREIVIVLQNCLPSPSTDGEKAHCTTSSSTQAVGPSNTNLTTQRSLSPHGLTIQQNSNSTSQVCVDIFSTTAGDTVSTNTKTIAGTAVSGIVVGDENSTLTSVTTPPAPPLPTSQAARICVEYMCHFVTDGGQKERLQPSTIPEPLDVPLVSLLSVWEREFLYRDILGQADAEEVLAMESKPYNSKMSYTYPESFLHDPHLCNVLRVIPPDGSRVALLMDVRRAAERLQVSSLYNLCTAWCADFMLRAIYTSEDHFEAAELIRRCFNERNEWTRREMDCLKLENEWPVNEEC</sequence>
<feature type="region of interest" description="Disordered" evidence="1">
    <location>
        <begin position="308"/>
        <end position="344"/>
    </location>
</feature>
<feature type="compositionally biased region" description="Low complexity" evidence="1">
    <location>
        <begin position="553"/>
        <end position="564"/>
    </location>
</feature>
<name>A0A1X0NJE9_9TRYP</name>
<dbReference type="GeneID" id="39990087"/>
<dbReference type="RefSeq" id="XP_028878375.1">
    <property type="nucleotide sequence ID" value="XM_029030307.1"/>
</dbReference>
<evidence type="ECO:0000256" key="1">
    <source>
        <dbReference type="SAM" id="MobiDB-lite"/>
    </source>
</evidence>
<feature type="compositionally biased region" description="Acidic residues" evidence="1">
    <location>
        <begin position="283"/>
        <end position="293"/>
    </location>
</feature>
<feature type="compositionally biased region" description="Polar residues" evidence="1">
    <location>
        <begin position="243"/>
        <end position="255"/>
    </location>
</feature>
<gene>
    <name evidence="2" type="ORF">TM35_000461280</name>
</gene>
<proteinExistence type="predicted"/>
<feature type="region of interest" description="Disordered" evidence="1">
    <location>
        <begin position="599"/>
        <end position="627"/>
    </location>
</feature>
<feature type="compositionally biased region" description="Low complexity" evidence="1">
    <location>
        <begin position="216"/>
        <end position="242"/>
    </location>
</feature>
<dbReference type="InterPro" id="IPR011333">
    <property type="entry name" value="SKP1/BTB/POZ_sf"/>
</dbReference>
<feature type="compositionally biased region" description="Acidic residues" evidence="1">
    <location>
        <begin position="46"/>
        <end position="60"/>
    </location>
</feature>
<reference evidence="2 3" key="1">
    <citation type="submission" date="2017-03" db="EMBL/GenBank/DDBJ databases">
        <title>An alternative strategy for trypanosome survival in the mammalian bloodstream revealed through genome and transcriptome analysis of the ubiquitous bovine parasite Trypanosoma (Megatrypanum) theileri.</title>
        <authorList>
            <person name="Kelly S."/>
            <person name="Ivens A."/>
            <person name="Mott A."/>
            <person name="O'Neill E."/>
            <person name="Emms D."/>
            <person name="Macleod O."/>
            <person name="Voorheis P."/>
            <person name="Matthews J."/>
            <person name="Matthews K."/>
            <person name="Carrington M."/>
        </authorList>
    </citation>
    <scope>NUCLEOTIDE SEQUENCE [LARGE SCALE GENOMIC DNA]</scope>
    <source>
        <strain evidence="2">Edinburgh</strain>
    </source>
</reference>